<dbReference type="OrthoDB" id="8389484at2"/>
<name>A0A060HUR6_RHIET</name>
<feature type="chain" id="PRO_5001583196" evidence="1">
    <location>
        <begin position="20"/>
        <end position="144"/>
    </location>
</feature>
<evidence type="ECO:0000313" key="3">
    <source>
        <dbReference type="Proteomes" id="UP000027180"/>
    </source>
</evidence>
<dbReference type="KEGG" id="rei:IE4771_CH01519"/>
<proteinExistence type="predicted"/>
<feature type="signal peptide" evidence="1">
    <location>
        <begin position="1"/>
        <end position="19"/>
    </location>
</feature>
<accession>A0A060HUR6</accession>
<reference evidence="2 3" key="1">
    <citation type="submission" date="2013-12" db="EMBL/GenBank/DDBJ databases">
        <title>Complete genome sequence of Rhizobium etli bv. mimosae IE4771.</title>
        <authorList>
            <person name="Bustos P."/>
            <person name="Santamaria R.I."/>
            <person name="Lozano L."/>
            <person name="Ormeno-Orrillo E."/>
            <person name="Rogel M.A."/>
            <person name="Romero D."/>
            <person name="Cevallos M.A."/>
            <person name="Martinez-Romero E."/>
            <person name="Gonzalez V."/>
        </authorList>
    </citation>
    <scope>NUCLEOTIDE SEQUENCE [LARGE SCALE GENOMIC DNA]</scope>
    <source>
        <strain evidence="2 3">IE4771</strain>
    </source>
</reference>
<dbReference type="RefSeq" id="WP_038688028.1">
    <property type="nucleotide sequence ID" value="NZ_CP006986.1"/>
</dbReference>
<protein>
    <submittedName>
        <fullName evidence="2">Uncharacterized protein</fullName>
    </submittedName>
</protein>
<dbReference type="EMBL" id="CP006986">
    <property type="protein sequence ID" value="AIC26663.1"/>
    <property type="molecule type" value="Genomic_DNA"/>
</dbReference>
<organism evidence="2 3">
    <name type="scientific">Rhizobium etli bv. mimosae str. IE4771</name>
    <dbReference type="NCBI Taxonomy" id="1432050"/>
    <lineage>
        <taxon>Bacteria</taxon>
        <taxon>Pseudomonadati</taxon>
        <taxon>Pseudomonadota</taxon>
        <taxon>Alphaproteobacteria</taxon>
        <taxon>Hyphomicrobiales</taxon>
        <taxon>Rhizobiaceae</taxon>
        <taxon>Rhizobium/Agrobacterium group</taxon>
        <taxon>Rhizobium</taxon>
    </lineage>
</organism>
<dbReference type="HOGENOM" id="CLU_1905049_0_0_5"/>
<evidence type="ECO:0000256" key="1">
    <source>
        <dbReference type="SAM" id="SignalP"/>
    </source>
</evidence>
<evidence type="ECO:0000313" key="2">
    <source>
        <dbReference type="EMBL" id="AIC26663.1"/>
    </source>
</evidence>
<sequence length="144" mass="15746">MFRYLCGALLALVPLVAANAESANFCRNSIKPNEPVELRFMGLEYALVTHALAERYCGAEPKPMRPRFLGYIEKQGCNPGTEIYTDVEAAIARLEGATLKLLAQDGNPTLEMSDQQVQEWASTTVDALGGCDALKKAHDAQLEE</sequence>
<gene>
    <name evidence="2" type="ORF">IE4771_CH01519</name>
</gene>
<dbReference type="Proteomes" id="UP000027180">
    <property type="component" value="Chromosome"/>
</dbReference>
<keyword evidence="1" id="KW-0732">Signal</keyword>
<dbReference type="AlphaFoldDB" id="A0A060HUR6"/>